<dbReference type="AlphaFoldDB" id="A0A9X2ITM4"/>
<dbReference type="SUPFAM" id="SSF51905">
    <property type="entry name" value="FAD/NAD(P)-binding domain"/>
    <property type="match status" value="2"/>
</dbReference>
<evidence type="ECO:0000256" key="15">
    <source>
        <dbReference type="ARBA" id="ARBA00048407"/>
    </source>
</evidence>
<evidence type="ECO:0000313" key="16">
    <source>
        <dbReference type="EMBL" id="MCM6771952.1"/>
    </source>
</evidence>
<dbReference type="InterPro" id="IPR036188">
    <property type="entry name" value="FAD/NAD-bd_sf"/>
</dbReference>
<comment type="pathway">
    <text evidence="2">Siderophore biosynthesis; mycobactin biosynthesis.</text>
</comment>
<keyword evidence="10" id="KW-0503">Monooxygenase</keyword>
<evidence type="ECO:0000256" key="8">
    <source>
        <dbReference type="ARBA" id="ARBA00022857"/>
    </source>
</evidence>
<name>A0A9X2ITM4_9NOCA</name>
<dbReference type="PANTHER" id="PTHR42802">
    <property type="entry name" value="MONOOXYGENASE"/>
    <property type="match status" value="1"/>
</dbReference>
<evidence type="ECO:0000256" key="14">
    <source>
        <dbReference type="ARBA" id="ARBA00032738"/>
    </source>
</evidence>
<evidence type="ECO:0000256" key="11">
    <source>
        <dbReference type="ARBA" id="ARBA00029939"/>
    </source>
</evidence>
<gene>
    <name evidence="16" type="ORF">NDR86_00525</name>
</gene>
<keyword evidence="7" id="KW-0274">FAD</keyword>
<reference evidence="16" key="1">
    <citation type="submission" date="2022-06" db="EMBL/GenBank/DDBJ databases">
        <title>Novel species in genus nocardia.</title>
        <authorList>
            <person name="Li F."/>
        </authorList>
    </citation>
    <scope>NUCLEOTIDE SEQUENCE</scope>
    <source>
        <strain evidence="16">CDC141</strain>
    </source>
</reference>
<dbReference type="RefSeq" id="WP_251908833.1">
    <property type="nucleotide sequence ID" value="NZ_JAMRXG010000001.1"/>
</dbReference>
<proteinExistence type="inferred from homology"/>
<dbReference type="Proteomes" id="UP001139157">
    <property type="component" value="Unassembled WGS sequence"/>
</dbReference>
<evidence type="ECO:0000256" key="12">
    <source>
        <dbReference type="ARBA" id="ARBA00031158"/>
    </source>
</evidence>
<comment type="similarity">
    <text evidence="3">Belongs to the lysine N(6)-hydroxylase/L-ornithine N(5)-oxygenase family.</text>
</comment>
<evidence type="ECO:0000256" key="6">
    <source>
        <dbReference type="ARBA" id="ARBA00022630"/>
    </source>
</evidence>
<evidence type="ECO:0000256" key="1">
    <source>
        <dbReference type="ARBA" id="ARBA00001974"/>
    </source>
</evidence>
<protein>
    <recommendedName>
        <fullName evidence="5">L-lysine N6-monooxygenase MbtG</fullName>
        <ecNumber evidence="4">1.14.13.59</ecNumber>
    </recommendedName>
    <alternativeName>
        <fullName evidence="14">Lysine 6-N-hydroxylase</fullName>
    </alternativeName>
    <alternativeName>
        <fullName evidence="13">Lysine N6-hydroxylase</fullName>
    </alternativeName>
    <alternativeName>
        <fullName evidence="11">Lysine-N-oxygenase</fullName>
    </alternativeName>
    <alternativeName>
        <fullName evidence="12">Mycobactin synthase protein G</fullName>
    </alternativeName>
</protein>
<keyword evidence="8" id="KW-0521">NADP</keyword>
<evidence type="ECO:0000256" key="3">
    <source>
        <dbReference type="ARBA" id="ARBA00007588"/>
    </source>
</evidence>
<dbReference type="PANTHER" id="PTHR42802:SF1">
    <property type="entry name" value="L-ORNITHINE N(5)-MONOOXYGENASE"/>
    <property type="match status" value="1"/>
</dbReference>
<dbReference type="Pfam" id="PF13434">
    <property type="entry name" value="Lys_Orn_oxgnase"/>
    <property type="match status" value="1"/>
</dbReference>
<dbReference type="EMBL" id="JAMRXG010000001">
    <property type="protein sequence ID" value="MCM6771952.1"/>
    <property type="molecule type" value="Genomic_DNA"/>
</dbReference>
<evidence type="ECO:0000256" key="2">
    <source>
        <dbReference type="ARBA" id="ARBA00005102"/>
    </source>
</evidence>
<evidence type="ECO:0000256" key="9">
    <source>
        <dbReference type="ARBA" id="ARBA00023002"/>
    </source>
</evidence>
<keyword evidence="9" id="KW-0560">Oxidoreductase</keyword>
<evidence type="ECO:0000256" key="10">
    <source>
        <dbReference type="ARBA" id="ARBA00023033"/>
    </source>
</evidence>
<keyword evidence="6" id="KW-0285">Flavoprotein</keyword>
<dbReference type="Gene3D" id="3.50.50.60">
    <property type="entry name" value="FAD/NAD(P)-binding domain"/>
    <property type="match status" value="1"/>
</dbReference>
<dbReference type="PRINTS" id="PR00411">
    <property type="entry name" value="PNDRDTASEI"/>
</dbReference>
<dbReference type="EC" id="1.14.13.59" evidence="4"/>
<evidence type="ECO:0000313" key="17">
    <source>
        <dbReference type="Proteomes" id="UP001139157"/>
    </source>
</evidence>
<evidence type="ECO:0000256" key="7">
    <source>
        <dbReference type="ARBA" id="ARBA00022827"/>
    </source>
</evidence>
<sequence length="418" mass="45893">MSGRTYDIVGIGFGPSGLALAIAREEYGHAAASAVFVEARKRFAWHPGMMVEGATMQVPFPKDLVTLRNPSSPYSFFSYLHEHGRLVDFVNRQTFFCSRREFADYLAWAAARVDTPVHYGTRAVAVRATAGGAELEVELSTGERLVARNVVVSAGLRPALPEGVVETSRRFHNNALLPRLAELPRPRHRRFVVLGAGQSAAECVRHLHRIHPDAEVHSVISRYGYLPADDSPFANRVFDPLAVDEFHAAPESERRRLLAAHRSTNYSCVDPDLLRELYDIEYEERVSGRRRLFVRRASALESAVETADGVRAILADRLTGAVDALDCDAVIYATGFRPADLRPLFGDLIAEYTPDGQAATIARDYRVRTTAAVTAGIYVQGGCEHTHGLSSSLLSNVAVRAGEILDSVLARRSVAVGR</sequence>
<comment type="cofactor">
    <cofactor evidence="1">
        <name>FAD</name>
        <dbReference type="ChEBI" id="CHEBI:57692"/>
    </cofactor>
</comment>
<comment type="catalytic activity">
    <reaction evidence="15">
        <text>L-lysine + NADPH + O2 = N(6)-hydroxy-L-lysine + NADP(+) + H2O</text>
        <dbReference type="Rhea" id="RHEA:23228"/>
        <dbReference type="ChEBI" id="CHEBI:15377"/>
        <dbReference type="ChEBI" id="CHEBI:15379"/>
        <dbReference type="ChEBI" id="CHEBI:32551"/>
        <dbReference type="ChEBI" id="CHEBI:57783"/>
        <dbReference type="ChEBI" id="CHEBI:57820"/>
        <dbReference type="ChEBI" id="CHEBI:58349"/>
        <dbReference type="EC" id="1.14.13.59"/>
    </reaction>
</comment>
<accession>A0A9X2ITM4</accession>
<evidence type="ECO:0000256" key="13">
    <source>
        <dbReference type="ARBA" id="ARBA00032493"/>
    </source>
</evidence>
<dbReference type="InterPro" id="IPR025700">
    <property type="entry name" value="Lys/Orn_oxygenase"/>
</dbReference>
<evidence type="ECO:0000256" key="4">
    <source>
        <dbReference type="ARBA" id="ARBA00013076"/>
    </source>
</evidence>
<comment type="caution">
    <text evidence="16">The sequence shown here is derived from an EMBL/GenBank/DDBJ whole genome shotgun (WGS) entry which is preliminary data.</text>
</comment>
<organism evidence="16 17">
    <name type="scientific">Nocardia pulmonis</name>
    <dbReference type="NCBI Taxonomy" id="2951408"/>
    <lineage>
        <taxon>Bacteria</taxon>
        <taxon>Bacillati</taxon>
        <taxon>Actinomycetota</taxon>
        <taxon>Actinomycetes</taxon>
        <taxon>Mycobacteriales</taxon>
        <taxon>Nocardiaceae</taxon>
        <taxon>Nocardia</taxon>
    </lineage>
</organism>
<keyword evidence="17" id="KW-1185">Reference proteome</keyword>
<dbReference type="GO" id="GO:0047091">
    <property type="term" value="F:L-lysine 6-monooxygenase (NADPH) activity"/>
    <property type="evidence" value="ECO:0007669"/>
    <property type="project" value="UniProtKB-EC"/>
</dbReference>
<evidence type="ECO:0000256" key="5">
    <source>
        <dbReference type="ARBA" id="ARBA00016406"/>
    </source>
</evidence>